<evidence type="ECO:0000256" key="3">
    <source>
        <dbReference type="ARBA" id="ARBA00007895"/>
    </source>
</evidence>
<dbReference type="RefSeq" id="XP_012189915.1">
    <property type="nucleotide sequence ID" value="XM_012334525.1"/>
</dbReference>
<keyword evidence="4" id="KW-0813">Transport</keyword>
<feature type="compositionally biased region" description="Polar residues" evidence="9">
    <location>
        <begin position="311"/>
        <end position="330"/>
    </location>
</feature>
<feature type="compositionally biased region" description="Low complexity" evidence="9">
    <location>
        <begin position="453"/>
        <end position="500"/>
    </location>
</feature>
<evidence type="ECO:0000256" key="5">
    <source>
        <dbReference type="ARBA" id="ARBA00022490"/>
    </source>
</evidence>
<comment type="subcellular location">
    <subcellularLocation>
        <location evidence="2">Cytoplasm</location>
    </subcellularLocation>
    <subcellularLocation>
        <location evidence="1">Endosome membrane</location>
        <topology evidence="1">Peripheral membrane protein</topology>
    </subcellularLocation>
</comment>
<feature type="domain" description="Vta1 C-terminal" evidence="11">
    <location>
        <begin position="537"/>
        <end position="573"/>
    </location>
</feature>
<organism evidence="12 13">
    <name type="scientific">Pseudozyma hubeiensis (strain SY62)</name>
    <name type="common">Yeast</name>
    <dbReference type="NCBI Taxonomy" id="1305764"/>
    <lineage>
        <taxon>Eukaryota</taxon>
        <taxon>Fungi</taxon>
        <taxon>Dikarya</taxon>
        <taxon>Basidiomycota</taxon>
        <taxon>Ustilaginomycotina</taxon>
        <taxon>Ustilaginomycetes</taxon>
        <taxon>Ustilaginales</taxon>
        <taxon>Ustilaginaceae</taxon>
        <taxon>Pseudozyma</taxon>
    </lineage>
</organism>
<dbReference type="GO" id="GO:0005771">
    <property type="term" value="C:multivesicular body"/>
    <property type="evidence" value="ECO:0007669"/>
    <property type="project" value="TreeGrafter"/>
</dbReference>
<evidence type="ECO:0000256" key="4">
    <source>
        <dbReference type="ARBA" id="ARBA00022448"/>
    </source>
</evidence>
<dbReference type="GO" id="GO:0032511">
    <property type="term" value="P:late endosome to vacuole transport via multivesicular body sorting pathway"/>
    <property type="evidence" value="ECO:0007669"/>
    <property type="project" value="InterPro"/>
</dbReference>
<evidence type="ECO:0000259" key="10">
    <source>
        <dbReference type="Pfam" id="PF04652"/>
    </source>
</evidence>
<accession>R9P4J6</accession>
<evidence type="ECO:0000256" key="9">
    <source>
        <dbReference type="SAM" id="MobiDB-lite"/>
    </source>
</evidence>
<keyword evidence="13" id="KW-1185">Reference proteome</keyword>
<evidence type="ECO:0000256" key="8">
    <source>
        <dbReference type="ARBA" id="ARBA00023136"/>
    </source>
</evidence>
<evidence type="ECO:0000256" key="6">
    <source>
        <dbReference type="ARBA" id="ARBA00022753"/>
    </source>
</evidence>
<dbReference type="PANTHER" id="PTHR46009">
    <property type="entry name" value="VACUOLAR PROTEIN SORTING-ASSOCIATED PROTEIN VTA1 HOMOLOG"/>
    <property type="match status" value="1"/>
</dbReference>
<dbReference type="EMBL" id="DF238801">
    <property type="protein sequence ID" value="GAC96328.1"/>
    <property type="molecule type" value="Genomic_DNA"/>
</dbReference>
<dbReference type="Gene3D" id="1.25.40.270">
    <property type="entry name" value="Vacuolar protein sorting-associated protein vta1"/>
    <property type="match status" value="1"/>
</dbReference>
<evidence type="ECO:0008006" key="14">
    <source>
        <dbReference type="Google" id="ProtNLM"/>
    </source>
</evidence>
<dbReference type="eggNOG" id="KOG0917">
    <property type="taxonomic scope" value="Eukaryota"/>
</dbReference>
<dbReference type="AlphaFoldDB" id="R9P4J6"/>
<dbReference type="Gene3D" id="1.20.5.420">
    <property type="entry name" value="Immunoglobulin FC, subunit C"/>
    <property type="match status" value="1"/>
</dbReference>
<keyword evidence="8" id="KW-0472">Membrane</keyword>
<dbReference type="InterPro" id="IPR039431">
    <property type="entry name" value="Vta1/CALS_N"/>
</dbReference>
<gene>
    <name evidence="12" type="ORF">PHSY_003908</name>
</gene>
<dbReference type="Pfam" id="PF18097">
    <property type="entry name" value="Vta1_C"/>
    <property type="match status" value="1"/>
</dbReference>
<dbReference type="InterPro" id="IPR023175">
    <property type="entry name" value="Vta1/CALS_N_sf"/>
</dbReference>
<name>R9P4J6_PSEHS</name>
<evidence type="ECO:0000259" key="11">
    <source>
        <dbReference type="Pfam" id="PF18097"/>
    </source>
</evidence>
<feature type="compositionally biased region" description="Low complexity" evidence="9">
    <location>
        <begin position="344"/>
        <end position="355"/>
    </location>
</feature>
<feature type="region of interest" description="Disordered" evidence="9">
    <location>
        <begin position="257"/>
        <end position="528"/>
    </location>
</feature>
<dbReference type="STRING" id="1305764.R9P4J6"/>
<dbReference type="InterPro" id="IPR044538">
    <property type="entry name" value="Vta1-like"/>
</dbReference>
<keyword evidence="5" id="KW-0963">Cytoplasm</keyword>
<dbReference type="GO" id="GO:0015031">
    <property type="term" value="P:protein transport"/>
    <property type="evidence" value="ECO:0007669"/>
    <property type="project" value="UniProtKB-KW"/>
</dbReference>
<dbReference type="PANTHER" id="PTHR46009:SF1">
    <property type="entry name" value="VACUOLAR PROTEIN SORTING-ASSOCIATED PROTEIN VTA1 HOMOLOG"/>
    <property type="match status" value="1"/>
</dbReference>
<dbReference type="OrthoDB" id="391137at2759"/>
<keyword evidence="6" id="KW-0967">Endosome</keyword>
<protein>
    <recommendedName>
        <fullName evidence="14">DUF605-domain-containing protein</fullName>
    </recommendedName>
</protein>
<dbReference type="HOGENOM" id="CLU_030378_5_0_1"/>
<dbReference type="GeneID" id="24109194"/>
<keyword evidence="7" id="KW-0653">Protein transport</keyword>
<dbReference type="InterPro" id="IPR041212">
    <property type="entry name" value="Vta1_C"/>
</dbReference>
<evidence type="ECO:0000256" key="7">
    <source>
        <dbReference type="ARBA" id="ARBA00022927"/>
    </source>
</evidence>
<evidence type="ECO:0000256" key="1">
    <source>
        <dbReference type="ARBA" id="ARBA00004481"/>
    </source>
</evidence>
<evidence type="ECO:0000313" key="13">
    <source>
        <dbReference type="Proteomes" id="UP000014071"/>
    </source>
</evidence>
<evidence type="ECO:0000256" key="2">
    <source>
        <dbReference type="ARBA" id="ARBA00004496"/>
    </source>
</evidence>
<proteinExistence type="inferred from homology"/>
<sequence length="577" mass="60161">MQGCDTAPAANKRRTYAALAVIDHHRHRCSSLKDHTPHADTRLAAAASVETKTATMDEPLANPPAELKAVLPFVQRANELRTADKVIAYWCCYYAAQLGISGNAKETEAKMYLLTLMDTLEDLKTKLADNDAVTNDAASSAYVENFALKVFVGADNEDRAGKATRATAKKFLAASQFIELLKIFGALEPEMGEKIKYAKWKAADIAKAFKEGRKPQAGPPGGDPKEEAANVEAAMGPSAVDSKEEQEYLAREMAKLTSAATDEPSIVPSTGAEPPSRSALTGDDVRQAPTDVAVETGTLGSASSDAEEMWKTSSKSNVADTLSLSPSTQQQERRDSLDRPQIQSSSSYTSGLGTSPNSRPLPTPPQRDGLPIPPISAHHHMLGSSPGLDQGSAGPGAAPASFWGGAGADGPDAAGAASVLPSVPSDRLPSLSGNEGLNGHPAIERIDPPLSPSAPSLPTTPGQLPGTPGVQLGGPSSPFPTTATPTAPTAPTEPPATRSTLPPSAAALIQQRPAPSAPAIAPQPPAPAVYPETLDAKLSTRVQKLAKGAASAVDFEDLDTARIQLRQALDILEGRTR</sequence>
<reference evidence="13" key="1">
    <citation type="journal article" date="2013" name="Genome Announc.">
        <title>Draft genome sequence of the basidiomycetous yeast-like fungus Pseudozyma hubeiensis SY62, which produces an abundant amount of the biosurfactant mannosylerythritol lipids.</title>
        <authorList>
            <person name="Konishi M."/>
            <person name="Hatada Y."/>
            <person name="Horiuchi J."/>
        </authorList>
    </citation>
    <scope>NUCLEOTIDE SEQUENCE [LARGE SCALE GENOMIC DNA]</scope>
    <source>
        <strain evidence="13">SY62</strain>
    </source>
</reference>
<comment type="similarity">
    <text evidence="3">Belongs to the VTA1 family.</text>
</comment>
<feature type="domain" description="Vta1/callose synthase N-terminal" evidence="10">
    <location>
        <begin position="70"/>
        <end position="211"/>
    </location>
</feature>
<dbReference type="GO" id="GO:0010008">
    <property type="term" value="C:endosome membrane"/>
    <property type="evidence" value="ECO:0007669"/>
    <property type="project" value="UniProtKB-SubCell"/>
</dbReference>
<dbReference type="Pfam" id="PF04652">
    <property type="entry name" value="Vta1"/>
    <property type="match status" value="1"/>
</dbReference>
<evidence type="ECO:0000313" key="12">
    <source>
        <dbReference type="EMBL" id="GAC96328.1"/>
    </source>
</evidence>
<dbReference type="Proteomes" id="UP000014071">
    <property type="component" value="Unassembled WGS sequence"/>
</dbReference>
<feature type="compositionally biased region" description="Low complexity" evidence="9">
    <location>
        <begin position="391"/>
        <end position="417"/>
    </location>
</feature>